<keyword evidence="1" id="KW-0175">Coiled coil</keyword>
<feature type="region of interest" description="Disordered" evidence="2">
    <location>
        <begin position="1"/>
        <end position="38"/>
    </location>
</feature>
<feature type="coiled-coil region" evidence="1">
    <location>
        <begin position="56"/>
        <end position="90"/>
    </location>
</feature>
<dbReference type="Proteomes" id="UP001341281">
    <property type="component" value="Chromosome 04"/>
</dbReference>
<evidence type="ECO:0000256" key="1">
    <source>
        <dbReference type="SAM" id="Coils"/>
    </source>
</evidence>
<accession>A0AAQ3WQ14</accession>
<dbReference type="AlphaFoldDB" id="A0AAQ3WQ14"/>
<gene>
    <name evidence="3" type="ORF">U9M48_018116</name>
</gene>
<feature type="compositionally biased region" description="Low complexity" evidence="2">
    <location>
        <begin position="22"/>
        <end position="37"/>
    </location>
</feature>
<name>A0AAQ3WQ14_PASNO</name>
<dbReference type="Gene3D" id="1.20.5.110">
    <property type="match status" value="1"/>
</dbReference>
<keyword evidence="4" id="KW-1185">Reference proteome</keyword>
<evidence type="ECO:0000256" key="2">
    <source>
        <dbReference type="SAM" id="MobiDB-lite"/>
    </source>
</evidence>
<evidence type="ECO:0000313" key="4">
    <source>
        <dbReference type="Proteomes" id="UP001341281"/>
    </source>
</evidence>
<protein>
    <submittedName>
        <fullName evidence="3">Uncharacterized protein</fullName>
    </submittedName>
</protein>
<organism evidence="3 4">
    <name type="scientific">Paspalum notatum var. saurae</name>
    <dbReference type="NCBI Taxonomy" id="547442"/>
    <lineage>
        <taxon>Eukaryota</taxon>
        <taxon>Viridiplantae</taxon>
        <taxon>Streptophyta</taxon>
        <taxon>Embryophyta</taxon>
        <taxon>Tracheophyta</taxon>
        <taxon>Spermatophyta</taxon>
        <taxon>Magnoliopsida</taxon>
        <taxon>Liliopsida</taxon>
        <taxon>Poales</taxon>
        <taxon>Poaceae</taxon>
        <taxon>PACMAD clade</taxon>
        <taxon>Panicoideae</taxon>
        <taxon>Andropogonodae</taxon>
        <taxon>Paspaleae</taxon>
        <taxon>Paspalinae</taxon>
        <taxon>Paspalum</taxon>
    </lineage>
</organism>
<reference evidence="3 4" key="1">
    <citation type="submission" date="2024-02" db="EMBL/GenBank/DDBJ databases">
        <title>High-quality chromosome-scale genome assembly of Pensacola bahiagrass (Paspalum notatum Flugge var. saurae).</title>
        <authorList>
            <person name="Vega J.M."/>
            <person name="Podio M."/>
            <person name="Orjuela J."/>
            <person name="Siena L.A."/>
            <person name="Pessino S.C."/>
            <person name="Combes M.C."/>
            <person name="Mariac C."/>
            <person name="Albertini E."/>
            <person name="Pupilli F."/>
            <person name="Ortiz J.P.A."/>
            <person name="Leblanc O."/>
        </authorList>
    </citation>
    <scope>NUCLEOTIDE SEQUENCE [LARGE SCALE GENOMIC DNA]</scope>
    <source>
        <strain evidence="3">R1</strain>
        <tissue evidence="3">Leaf</tissue>
    </source>
</reference>
<evidence type="ECO:0000313" key="3">
    <source>
        <dbReference type="EMBL" id="WVZ69310.1"/>
    </source>
</evidence>
<proteinExistence type="predicted"/>
<dbReference type="EMBL" id="CP144748">
    <property type="protein sequence ID" value="WVZ69310.1"/>
    <property type="molecule type" value="Genomic_DNA"/>
</dbReference>
<sequence length="96" mass="10073">MLRGAATRDAGPSASTKPHAEGVAGVRRGSGSSGTATIVTDAGQKVTVSQFVAQLDEAARRRLDSMHQRLRLLEQQMETLEAEVGKASSSSMDTCV</sequence>